<evidence type="ECO:0000313" key="3">
    <source>
        <dbReference type="Proteomes" id="UP000235145"/>
    </source>
</evidence>
<reference evidence="2 3" key="1">
    <citation type="journal article" date="2017" name="Nat. Commun.">
        <title>Genome assembly with in vitro proximity ligation data and whole-genome triplication in lettuce.</title>
        <authorList>
            <person name="Reyes-Chin-Wo S."/>
            <person name="Wang Z."/>
            <person name="Yang X."/>
            <person name="Kozik A."/>
            <person name="Arikit S."/>
            <person name="Song C."/>
            <person name="Xia L."/>
            <person name="Froenicke L."/>
            <person name="Lavelle D.O."/>
            <person name="Truco M.J."/>
            <person name="Xia R."/>
            <person name="Zhu S."/>
            <person name="Xu C."/>
            <person name="Xu H."/>
            <person name="Xu X."/>
            <person name="Cox K."/>
            <person name="Korf I."/>
            <person name="Meyers B.C."/>
            <person name="Michelmore R.W."/>
        </authorList>
    </citation>
    <scope>NUCLEOTIDE SEQUENCE [LARGE SCALE GENOMIC DNA]</scope>
    <source>
        <strain evidence="3">cv. Salinas</strain>
        <tissue evidence="2">Seedlings</tissue>
    </source>
</reference>
<protein>
    <submittedName>
        <fullName evidence="2">Uncharacterized protein</fullName>
    </submittedName>
</protein>
<dbReference type="PANTHER" id="PTHR46835">
    <property type="entry name" value="BASIC-LEUCINE ZIPPER (BZIP) TRANSCRIPTION FACTOR FAMILY PROTEIN-RELATED"/>
    <property type="match status" value="1"/>
</dbReference>
<keyword evidence="3" id="KW-1185">Reference proteome</keyword>
<comment type="caution">
    <text evidence="2">The sequence shown here is derived from an EMBL/GenBank/DDBJ whole genome shotgun (WGS) entry which is preliminary data.</text>
</comment>
<dbReference type="InterPro" id="IPR044797">
    <property type="entry name" value="At4g06598-like"/>
</dbReference>
<evidence type="ECO:0000256" key="1">
    <source>
        <dbReference type="SAM" id="MobiDB-lite"/>
    </source>
</evidence>
<feature type="region of interest" description="Disordered" evidence="1">
    <location>
        <begin position="154"/>
        <end position="199"/>
    </location>
</feature>
<dbReference type="PANTHER" id="PTHR46835:SF4">
    <property type="entry name" value="B-ZIP PROTEIN"/>
    <property type="match status" value="1"/>
</dbReference>
<feature type="compositionally biased region" description="Low complexity" evidence="1">
    <location>
        <begin position="157"/>
        <end position="168"/>
    </location>
</feature>
<accession>A0A9R1V925</accession>
<dbReference type="EMBL" id="NBSK02000006">
    <property type="protein sequence ID" value="KAJ0201901.1"/>
    <property type="molecule type" value="Genomic_DNA"/>
</dbReference>
<name>A0A9R1V925_LACSA</name>
<dbReference type="AlphaFoldDB" id="A0A9R1V925"/>
<gene>
    <name evidence="2" type="ORF">LSAT_V11C600324130</name>
</gene>
<proteinExistence type="predicted"/>
<evidence type="ECO:0000313" key="2">
    <source>
        <dbReference type="EMBL" id="KAJ0201901.1"/>
    </source>
</evidence>
<organism evidence="2 3">
    <name type="scientific">Lactuca sativa</name>
    <name type="common">Garden lettuce</name>
    <dbReference type="NCBI Taxonomy" id="4236"/>
    <lineage>
        <taxon>Eukaryota</taxon>
        <taxon>Viridiplantae</taxon>
        <taxon>Streptophyta</taxon>
        <taxon>Embryophyta</taxon>
        <taxon>Tracheophyta</taxon>
        <taxon>Spermatophyta</taxon>
        <taxon>Magnoliopsida</taxon>
        <taxon>eudicotyledons</taxon>
        <taxon>Gunneridae</taxon>
        <taxon>Pentapetalae</taxon>
        <taxon>asterids</taxon>
        <taxon>campanulids</taxon>
        <taxon>Asterales</taxon>
        <taxon>Asteraceae</taxon>
        <taxon>Cichorioideae</taxon>
        <taxon>Cichorieae</taxon>
        <taxon>Lactucinae</taxon>
        <taxon>Lactuca</taxon>
    </lineage>
</organism>
<dbReference type="Proteomes" id="UP000235145">
    <property type="component" value="Unassembled WGS sequence"/>
</dbReference>
<sequence>MIGIITCDCYLTYWTGVTDILIRSIVMQLRGDEEDVEIDKRSKSVVMKSRDDEEVVEIDEFCTCVIFMRMCHDPGGKKNLVNNVKATFPNCDPSNQSQLHETVSESLVLGEQLGWLDDLLGDYEPGLKFKSHRRASSDFGTVLNGVVEFEKDDKNESQSSFSSSSLESGCIYRPNSPRSKDKVSSIQETDELNMEAKPFKRHSAQRSRVRKLMYIAELETIIGKIQVSR</sequence>